<dbReference type="SMART" id="SM00996">
    <property type="entry name" value="AdoHcyase"/>
    <property type="match status" value="1"/>
</dbReference>
<dbReference type="GO" id="GO:0033353">
    <property type="term" value="P:S-adenosylmethionine cycle"/>
    <property type="evidence" value="ECO:0007669"/>
    <property type="project" value="TreeGrafter"/>
</dbReference>
<feature type="binding site" evidence="5 6">
    <location>
        <begin position="291"/>
        <end position="293"/>
    </location>
    <ligand>
        <name>NAD(+)</name>
        <dbReference type="ChEBI" id="CHEBI:57540"/>
    </ligand>
</feature>
<evidence type="ECO:0000256" key="4">
    <source>
        <dbReference type="ARBA" id="ARBA00023027"/>
    </source>
</evidence>
<feature type="binding site" evidence="5 6">
    <location>
        <position position="338"/>
    </location>
    <ligand>
        <name>NAD(+)</name>
        <dbReference type="ChEBI" id="CHEBI:57540"/>
    </ligand>
</feature>
<dbReference type="AlphaFoldDB" id="D5VRX5"/>
<comment type="similarity">
    <text evidence="1 5 7">Belongs to the adenosylhomocysteinase family.</text>
</comment>
<dbReference type="SUPFAM" id="SSF51735">
    <property type="entry name" value="NAD(P)-binding Rossmann-fold domains"/>
    <property type="match status" value="1"/>
</dbReference>
<name>D5VRX5_METIM</name>
<evidence type="ECO:0000256" key="1">
    <source>
        <dbReference type="ARBA" id="ARBA00007122"/>
    </source>
</evidence>
<comment type="miscellaneous">
    <text evidence="5">SAH is a product of SAM methyltransferases and is known to be a feedback inhibitor of these enzymes. As a result of this inhibition, organisms have evolved efficient enzymes to metabolize SAH via different pathways. The pathway found in methanogens differs from the canonical pathway, it uses the deamination of S-adenosyl-L-homocysteine to form S-inosyl-L-homocysteine for the regeneration of SAM from S-adenosyl-L-homocysteine.</text>
</comment>
<organism evidence="10 11">
    <name type="scientific">Methanocaldococcus infernus (strain DSM 11812 / JCM 15783 / ME)</name>
    <dbReference type="NCBI Taxonomy" id="573063"/>
    <lineage>
        <taxon>Archaea</taxon>
        <taxon>Methanobacteriati</taxon>
        <taxon>Methanobacteriota</taxon>
        <taxon>Methanomada group</taxon>
        <taxon>Methanococci</taxon>
        <taxon>Methanococcales</taxon>
        <taxon>Methanocaldococcaceae</taxon>
        <taxon>Methanocaldococcus</taxon>
    </lineage>
</organism>
<gene>
    <name evidence="10" type="ordered locus">Metin_0659</name>
</gene>
<feature type="binding site" evidence="5">
    <location>
        <position position="182"/>
    </location>
    <ligand>
        <name>substrate</name>
    </ligand>
</feature>
<evidence type="ECO:0000256" key="7">
    <source>
        <dbReference type="RuleBase" id="RU004166"/>
    </source>
</evidence>
<keyword evidence="2 5" id="KW-0554">One-carbon metabolism</keyword>
<comment type="cofactor">
    <cofactor evidence="5 6">
        <name>NAD(+)</name>
        <dbReference type="ChEBI" id="CHEBI:57540"/>
    </cofactor>
    <text evidence="5 6">Binds 1 NAD(+) per subunit.</text>
</comment>
<comment type="pathway">
    <text evidence="5">Amino-acid biosynthesis; S-adenosyl-L-methionine biosynthesis.</text>
</comment>
<dbReference type="RefSeq" id="WP_013100074.1">
    <property type="nucleotide sequence ID" value="NC_014122.1"/>
</dbReference>
<dbReference type="InterPro" id="IPR020082">
    <property type="entry name" value="S-Ado-L-homoCys_hydrolase_CS"/>
</dbReference>
<feature type="binding site" evidence="5">
    <location>
        <begin position="212"/>
        <end position="217"/>
    </location>
    <ligand>
        <name>NAD(+)</name>
        <dbReference type="ChEBI" id="CHEBI:57540"/>
    </ligand>
</feature>
<dbReference type="GO" id="GO:0016802">
    <property type="term" value="F:trialkylsulfonium hydrolase activity"/>
    <property type="evidence" value="ECO:0007669"/>
    <property type="project" value="UniProtKB-UniRule"/>
</dbReference>
<feature type="binding site" evidence="5">
    <location>
        <position position="183"/>
    </location>
    <ligand>
        <name>NAD(+)</name>
        <dbReference type="ChEBI" id="CHEBI:57540"/>
    </ligand>
</feature>
<keyword evidence="8" id="KW-0175">Coiled coil</keyword>
<evidence type="ECO:0000256" key="8">
    <source>
        <dbReference type="SAM" id="Coils"/>
    </source>
</evidence>
<dbReference type="SUPFAM" id="SSF52283">
    <property type="entry name" value="Formate/glycerate dehydrogenase catalytic domain-like"/>
    <property type="match status" value="1"/>
</dbReference>
<dbReference type="Pfam" id="PF00670">
    <property type="entry name" value="AdoHcyase_NAD"/>
    <property type="match status" value="1"/>
</dbReference>
<comment type="subcellular location">
    <subcellularLocation>
        <location evidence="5">Cytoplasm</location>
    </subcellularLocation>
</comment>
<dbReference type="OrthoDB" id="8479at2157"/>
<keyword evidence="5" id="KW-0963">Cytoplasm</keyword>
<dbReference type="PANTHER" id="PTHR23420">
    <property type="entry name" value="ADENOSYLHOMOCYSTEINASE"/>
    <property type="match status" value="1"/>
</dbReference>
<comment type="caution">
    <text evidence="5">Lacks conserved residue(s) required for the propagation of feature annotation.</text>
</comment>
<dbReference type="SMART" id="SM00997">
    <property type="entry name" value="AdoHcyase_NAD"/>
    <property type="match status" value="1"/>
</dbReference>
<dbReference type="Gene3D" id="3.40.50.1480">
    <property type="entry name" value="Adenosylhomocysteinase-like"/>
    <property type="match status" value="1"/>
</dbReference>
<keyword evidence="11" id="KW-1185">Reference proteome</keyword>
<dbReference type="GeneID" id="9131666"/>
<evidence type="ECO:0000256" key="5">
    <source>
        <dbReference type="HAMAP-Rule" id="MF_00563"/>
    </source>
</evidence>
<dbReference type="InterPro" id="IPR015878">
    <property type="entry name" value="Ado_hCys_hydrolase_NAD-bd"/>
</dbReference>
<dbReference type="HAMAP" id="MF_00563">
    <property type="entry name" value="AdoHcyase"/>
    <property type="match status" value="1"/>
</dbReference>
<dbReference type="PROSITE" id="PS00739">
    <property type="entry name" value="ADOHCYASE_2"/>
    <property type="match status" value="1"/>
</dbReference>
<dbReference type="PIRSF" id="PIRSF001109">
    <property type="entry name" value="Ad_hcy_hydrolase"/>
    <property type="match status" value="1"/>
</dbReference>
<feature type="binding site" evidence="5">
    <location>
        <position position="123"/>
    </location>
    <ligand>
        <name>substrate</name>
    </ligand>
</feature>
<feature type="binding site" evidence="5">
    <location>
        <position position="148"/>
    </location>
    <ligand>
        <name>substrate</name>
    </ligand>
</feature>
<dbReference type="EMBL" id="CP002009">
    <property type="protein sequence ID" value="ADG13328.1"/>
    <property type="molecule type" value="Genomic_DNA"/>
</dbReference>
<dbReference type="CDD" id="cd00401">
    <property type="entry name" value="SAHH"/>
    <property type="match status" value="1"/>
</dbReference>
<evidence type="ECO:0000313" key="11">
    <source>
        <dbReference type="Proteomes" id="UP000002061"/>
    </source>
</evidence>
<dbReference type="HOGENOM" id="CLU_025194_2_1_2"/>
<reference evidence="10" key="1">
    <citation type="submission" date="2010-04" db="EMBL/GenBank/DDBJ databases">
        <title>Complete sequence of Methanocaldococcus infernus ME.</title>
        <authorList>
            <consortium name="US DOE Joint Genome Institute"/>
            <person name="Lucas S."/>
            <person name="Copeland A."/>
            <person name="Lapidus A."/>
            <person name="Cheng J.-F."/>
            <person name="Bruce D."/>
            <person name="Goodwin L."/>
            <person name="Pitluck S."/>
            <person name="Munk A.C."/>
            <person name="Detter J.C."/>
            <person name="Han C."/>
            <person name="Tapia R."/>
            <person name="Land M."/>
            <person name="Hauser L."/>
            <person name="Kyrpides N."/>
            <person name="Mikhailova N."/>
            <person name="Sieprawska-Lupa M."/>
            <person name="Whitman W.B."/>
            <person name="Woyke T."/>
        </authorList>
    </citation>
    <scope>NUCLEOTIDE SEQUENCE [LARGE SCALE GENOMIC DNA]</scope>
    <source>
        <strain evidence="10">ME</strain>
    </source>
</reference>
<dbReference type="NCBIfam" id="NF004005">
    <property type="entry name" value="PRK05476.2-3"/>
    <property type="match status" value="1"/>
</dbReference>
<comment type="function">
    <text evidence="5">Catalyzes the hydrolysis of S-inosyl-L-homocysteine (SIH) to L-homocysteine (Hcy) and inosine. Likely functions in a S-adenosyl-L-methionine (SAM) recycling pathway from S-adenosyl-L-homocysteine (SAH) produced from SAM-dependent methylation reactions. Can also catalyze the reverse reaction in vitro, i.e. the synthesis of SIH from Hcy and inosine.</text>
</comment>
<dbReference type="InterPro" id="IPR036291">
    <property type="entry name" value="NAD(P)-bd_dom_sf"/>
</dbReference>
<dbReference type="STRING" id="573063.Metin_0659"/>
<sequence length="416" mass="47322">MYKVKDINLWKEGERKIEWAKEHMPVLSLIRERFKEEKPFKGLTIGMALHLEAKTAVLAETLMEGGAKIAITGCNPLSTQDDVAAACAKKGMHVYAWRGETREEYYENLNRVLDHEPDIIIDDGCDLIFLVHTKRTELIEKIRGACEETTTGIIRLKAMEKEGALKFPVMDVNDAYTKYLFDNRYGTGQSALDGIIRATNLLIAGKTVVVAGYGWCGRGVAMRAKGLGAEVIVTEVNPIRALEARMDGFRVMKMEEAVKYGDIFITTTGCKDVIRKEHMVKMKDKAILANAGHFDNEINKRDLEELAEKIKEVRNGVREYKLRDGKKLYLLGDGRLVNLVCADGHPCEVMDMSFSNQALAAEYIKEHYKELEPRVYRIPYEQDLMIAKLKLRSMGIEIDELTEEQKKYLEDWREGT</sequence>
<feature type="binding site" evidence="5 6">
    <location>
        <position position="235"/>
    </location>
    <ligand>
        <name>NAD(+)</name>
        <dbReference type="ChEBI" id="CHEBI:57540"/>
    </ligand>
</feature>
<feature type="binding site" evidence="5">
    <location>
        <position position="178"/>
    </location>
    <ligand>
        <name>substrate</name>
    </ligand>
</feature>
<dbReference type="UniPathway" id="UPA00315"/>
<keyword evidence="4 5" id="KW-0520">NAD</keyword>
<dbReference type="InterPro" id="IPR042172">
    <property type="entry name" value="Adenosylhomocyst_ase-like_sf"/>
</dbReference>
<feature type="binding site" evidence="6">
    <location>
        <position position="345"/>
    </location>
    <ligand>
        <name>NAD(+)</name>
        <dbReference type="ChEBI" id="CHEBI:57540"/>
    </ligand>
</feature>
<comment type="catalytic activity">
    <reaction evidence="5">
        <text>S-inosyl-L-homocysteine + H2O = L-homocysteine + inosine</text>
        <dbReference type="Rhea" id="RHEA:59828"/>
        <dbReference type="ChEBI" id="CHEBI:15377"/>
        <dbReference type="ChEBI" id="CHEBI:17596"/>
        <dbReference type="ChEBI" id="CHEBI:57985"/>
        <dbReference type="ChEBI" id="CHEBI:58199"/>
        <dbReference type="EC" id="3.13.1.9"/>
    </reaction>
</comment>
<dbReference type="PANTHER" id="PTHR23420:SF0">
    <property type="entry name" value="ADENOSYLHOMOCYSTEINASE"/>
    <property type="match status" value="1"/>
</dbReference>
<dbReference type="Proteomes" id="UP000002061">
    <property type="component" value="Chromosome"/>
</dbReference>
<feature type="coiled-coil region" evidence="8">
    <location>
        <begin position="296"/>
        <end position="323"/>
    </location>
</feature>
<dbReference type="eggNOG" id="arCOG04137">
    <property type="taxonomic scope" value="Archaea"/>
</dbReference>
<protein>
    <recommendedName>
        <fullName evidence="5">S-inosyl-L-homocysteine hydrolase</fullName>
        <shortName evidence="5">SIHH</shortName>
        <ecNumber evidence="5">3.13.1.9</ecNumber>
    </recommendedName>
</protein>
<dbReference type="PROSITE" id="PS00738">
    <property type="entry name" value="ADOHCYASE_1"/>
    <property type="match status" value="1"/>
</dbReference>
<dbReference type="NCBIfam" id="TIGR00936">
    <property type="entry name" value="ahcY"/>
    <property type="match status" value="1"/>
</dbReference>
<dbReference type="GO" id="GO:0005829">
    <property type="term" value="C:cytosol"/>
    <property type="evidence" value="ECO:0007669"/>
    <property type="project" value="TreeGrafter"/>
</dbReference>
<accession>D5VRX5</accession>
<evidence type="ECO:0000259" key="9">
    <source>
        <dbReference type="SMART" id="SM00997"/>
    </source>
</evidence>
<dbReference type="Gene3D" id="3.40.50.720">
    <property type="entry name" value="NAD(P)-binding Rossmann-like Domain"/>
    <property type="match status" value="1"/>
</dbReference>
<dbReference type="GO" id="GO:0004013">
    <property type="term" value="F:adenosylhomocysteinase activity"/>
    <property type="evidence" value="ECO:0007669"/>
    <property type="project" value="UniProtKB-UniRule"/>
</dbReference>
<evidence type="ECO:0000256" key="3">
    <source>
        <dbReference type="ARBA" id="ARBA00022801"/>
    </source>
</evidence>
<dbReference type="EC" id="3.13.1.9" evidence="5"/>
<feature type="binding site" evidence="5 6">
    <location>
        <begin position="149"/>
        <end position="151"/>
    </location>
    <ligand>
        <name>NAD(+)</name>
        <dbReference type="ChEBI" id="CHEBI:57540"/>
    </ligand>
</feature>
<dbReference type="GO" id="GO:0006556">
    <property type="term" value="P:S-adenosylmethionine biosynthetic process"/>
    <property type="evidence" value="ECO:0007669"/>
    <property type="project" value="UniProtKB-UniRule"/>
</dbReference>
<feature type="binding site" evidence="6">
    <location>
        <begin position="214"/>
        <end position="219"/>
    </location>
    <ligand>
        <name>NAD(+)</name>
        <dbReference type="ChEBI" id="CHEBI:57540"/>
    </ligand>
</feature>
<evidence type="ECO:0000256" key="6">
    <source>
        <dbReference type="PIRSR" id="PIRSR001109-2"/>
    </source>
</evidence>
<dbReference type="KEGG" id="mif:Metin_0659"/>
<dbReference type="InterPro" id="IPR000043">
    <property type="entry name" value="Adenosylhomocysteinase-like"/>
</dbReference>
<evidence type="ECO:0000256" key="2">
    <source>
        <dbReference type="ARBA" id="ARBA00022563"/>
    </source>
</evidence>
<dbReference type="Pfam" id="PF05221">
    <property type="entry name" value="AdoHcyase"/>
    <property type="match status" value="2"/>
</dbReference>
<keyword evidence="3 5" id="KW-0378">Hydrolase</keyword>
<evidence type="ECO:0000313" key="10">
    <source>
        <dbReference type="EMBL" id="ADG13328.1"/>
    </source>
</evidence>
<dbReference type="GO" id="GO:0006730">
    <property type="term" value="P:one-carbon metabolic process"/>
    <property type="evidence" value="ECO:0007669"/>
    <property type="project" value="UniProtKB-UniRule"/>
</dbReference>
<proteinExistence type="inferred from homology"/>
<dbReference type="FunFam" id="3.40.50.720:FF:000004">
    <property type="entry name" value="Adenosylhomocysteinase"/>
    <property type="match status" value="1"/>
</dbReference>
<feature type="domain" description="S-adenosyl-L-homocysteine hydrolase NAD binding" evidence="9">
    <location>
        <begin position="183"/>
        <end position="344"/>
    </location>
</feature>